<dbReference type="Pfam" id="PF11848">
    <property type="entry name" value="DUF3368"/>
    <property type="match status" value="1"/>
</dbReference>
<keyword evidence="2" id="KW-1185">Reference proteome</keyword>
<dbReference type="AlphaFoldDB" id="A0A0F3IF59"/>
<dbReference type="OrthoDB" id="556724at2"/>
<comment type="caution">
    <text evidence="1">The sequence shown here is derived from an EMBL/GenBank/DDBJ whole genome shotgun (WGS) entry which is preliminary data.</text>
</comment>
<dbReference type="RefSeq" id="WP_045780608.1">
    <property type="nucleotide sequence ID" value="NZ_LAJX01000285.1"/>
</dbReference>
<dbReference type="PANTHER" id="PTHR39550:SF1">
    <property type="entry name" value="SLL0658 PROTEIN"/>
    <property type="match status" value="1"/>
</dbReference>
<dbReference type="EMBL" id="LAJX01000285">
    <property type="protein sequence ID" value="KJV05163.1"/>
    <property type="molecule type" value="Genomic_DNA"/>
</dbReference>
<dbReference type="GO" id="GO:0003677">
    <property type="term" value="F:DNA binding"/>
    <property type="evidence" value="ECO:0007669"/>
    <property type="project" value="UniProtKB-KW"/>
</dbReference>
<keyword evidence="1" id="KW-0238">DNA-binding</keyword>
<dbReference type="PANTHER" id="PTHR39550">
    <property type="entry name" value="SLL0658 PROTEIN"/>
    <property type="match status" value="1"/>
</dbReference>
<sequence>MVRKVVIDASPVIGLALIRGLDWLPSLFGTVYIPETVRQEVLPDKNAPGEQAIQEALRQNWITVWPNPIEPLLDIDLDAGETDCINIALGTPDQVLLIMDERAGRAVAQEKGLRVIGTAAIIGLAKKKGLIPSARSVFEVLHNAGFRIAATVIQQVLNSVNET</sequence>
<gene>
    <name evidence="1" type="ORF">VZ94_20190</name>
</gene>
<proteinExistence type="predicted"/>
<reference evidence="1 2" key="2">
    <citation type="journal article" date="2016" name="Microb. Ecol.">
        <title>Genome Characteristics of a Novel Type I Methanotroph (Sn10-6) Isolated from a Flooded Indian Rice Field.</title>
        <authorList>
            <person name="Rahalkar M.C."/>
            <person name="Pandit P.S."/>
            <person name="Dhakephalkar P.K."/>
            <person name="Pore S."/>
            <person name="Arora P."/>
            <person name="Kapse N."/>
        </authorList>
    </citation>
    <scope>NUCLEOTIDE SEQUENCE [LARGE SCALE GENOMIC DNA]</scope>
    <source>
        <strain evidence="1 2">Sn10-6</strain>
    </source>
</reference>
<name>A0A0F3IF59_9GAMM</name>
<evidence type="ECO:0000313" key="2">
    <source>
        <dbReference type="Proteomes" id="UP000033684"/>
    </source>
</evidence>
<dbReference type="Proteomes" id="UP000033684">
    <property type="component" value="Unassembled WGS sequence"/>
</dbReference>
<organism evidence="1 2">
    <name type="scientific">Methylocucumis oryzae</name>
    <dbReference type="NCBI Taxonomy" id="1632867"/>
    <lineage>
        <taxon>Bacteria</taxon>
        <taxon>Pseudomonadati</taxon>
        <taxon>Pseudomonadota</taxon>
        <taxon>Gammaproteobacteria</taxon>
        <taxon>Methylococcales</taxon>
        <taxon>Methylococcaceae</taxon>
        <taxon>Methylocucumis</taxon>
    </lineage>
</organism>
<protein>
    <submittedName>
        <fullName evidence="1">DNA-binding protein</fullName>
    </submittedName>
</protein>
<reference evidence="2" key="1">
    <citation type="submission" date="2015-03" db="EMBL/GenBank/DDBJ databases">
        <title>Draft genome sequence of a novel methanotroph (Sn10-6) isolated from flooded ricefield rhizosphere in India.</title>
        <authorList>
            <person name="Pandit P.S."/>
            <person name="Pore S.D."/>
            <person name="Arora P."/>
            <person name="Kapse N.G."/>
            <person name="Dhakephalkar P.K."/>
            <person name="Rahalkar M.C."/>
        </authorList>
    </citation>
    <scope>NUCLEOTIDE SEQUENCE [LARGE SCALE GENOMIC DNA]</scope>
    <source>
        <strain evidence="2">Sn10-6</strain>
    </source>
</reference>
<evidence type="ECO:0000313" key="1">
    <source>
        <dbReference type="EMBL" id="KJV05163.1"/>
    </source>
</evidence>
<accession>A0A0F3IF59</accession>
<dbReference type="InterPro" id="IPR021799">
    <property type="entry name" value="PIN-like_prokaryotic"/>
</dbReference>
<dbReference type="PATRIC" id="fig|1632867.3.peg.3456"/>